<dbReference type="GO" id="GO:0005509">
    <property type="term" value="F:calcium ion binding"/>
    <property type="evidence" value="ECO:0007669"/>
    <property type="project" value="InterPro"/>
</dbReference>
<feature type="domain" description="EF-hand" evidence="6">
    <location>
        <begin position="128"/>
        <end position="163"/>
    </location>
</feature>
<evidence type="ECO:0000256" key="3">
    <source>
        <dbReference type="ARBA" id="ARBA00022837"/>
    </source>
</evidence>
<dbReference type="FunFam" id="1.10.238.10:FF:000035">
    <property type="entry name" value="Calcium and integrin-binding family member 2"/>
    <property type="match status" value="1"/>
</dbReference>
<evidence type="ECO:0000256" key="2">
    <source>
        <dbReference type="ARBA" id="ARBA00022737"/>
    </source>
</evidence>
<evidence type="ECO:0000256" key="5">
    <source>
        <dbReference type="SAM" id="MobiDB-lite"/>
    </source>
</evidence>
<dbReference type="PROSITE" id="PS00018">
    <property type="entry name" value="EF_HAND_1"/>
    <property type="match status" value="2"/>
</dbReference>
<evidence type="ECO:0000313" key="8">
    <source>
        <dbReference type="Proteomes" id="UP000694545"/>
    </source>
</evidence>
<dbReference type="SMART" id="SM00054">
    <property type="entry name" value="EFh"/>
    <property type="match status" value="2"/>
</dbReference>
<dbReference type="PANTHER" id="PTHR45791:SF4">
    <property type="entry name" value="CALCIUM AND INTEGRIN-BINDING FAMILY MEMBER 4"/>
    <property type="match status" value="1"/>
</dbReference>
<keyword evidence="8" id="KW-1185">Reference proteome</keyword>
<organism evidence="7 8">
    <name type="scientific">Varanus komodoensis</name>
    <name type="common">Komodo dragon</name>
    <dbReference type="NCBI Taxonomy" id="61221"/>
    <lineage>
        <taxon>Eukaryota</taxon>
        <taxon>Metazoa</taxon>
        <taxon>Chordata</taxon>
        <taxon>Craniata</taxon>
        <taxon>Vertebrata</taxon>
        <taxon>Euteleostomi</taxon>
        <taxon>Lepidosauria</taxon>
        <taxon>Squamata</taxon>
        <taxon>Bifurcata</taxon>
        <taxon>Unidentata</taxon>
        <taxon>Episquamata</taxon>
        <taxon>Toxicofera</taxon>
        <taxon>Anguimorpha</taxon>
        <taxon>Paleoanguimorpha</taxon>
        <taxon>Varanoidea</taxon>
        <taxon>Varanidae</taxon>
        <taxon>Varanus</taxon>
    </lineage>
</organism>
<keyword evidence="3" id="KW-0106">Calcium</keyword>
<proteinExistence type="predicted"/>
<dbReference type="Gene3D" id="1.10.238.10">
    <property type="entry name" value="EF-hand"/>
    <property type="match status" value="2"/>
</dbReference>
<keyword evidence="2" id="KW-0677">Repeat</keyword>
<keyword evidence="1" id="KW-0479">Metal-binding</keyword>
<evidence type="ECO:0000313" key="7">
    <source>
        <dbReference type="Ensembl" id="ENSVKKP00000004912.1"/>
    </source>
</evidence>
<dbReference type="InterPro" id="IPR051433">
    <property type="entry name" value="CIBP"/>
</dbReference>
<dbReference type="GO" id="GO:0000287">
    <property type="term" value="F:magnesium ion binding"/>
    <property type="evidence" value="ECO:0007669"/>
    <property type="project" value="TreeGrafter"/>
</dbReference>
<dbReference type="AlphaFoldDB" id="A0A8D2IZH3"/>
<dbReference type="Ensembl" id="ENSVKKT00000005047.1">
    <property type="protein sequence ID" value="ENSVKKP00000004912.1"/>
    <property type="gene ID" value="ENSVKKG00000003637.1"/>
</dbReference>
<feature type="region of interest" description="Disordered" evidence="5">
    <location>
        <begin position="39"/>
        <end position="68"/>
    </location>
</feature>
<dbReference type="Proteomes" id="UP000694545">
    <property type="component" value="Unplaced"/>
</dbReference>
<keyword evidence="4" id="KW-0460">Magnesium</keyword>
<dbReference type="InterPro" id="IPR002048">
    <property type="entry name" value="EF_hand_dom"/>
</dbReference>
<dbReference type="Pfam" id="PF13499">
    <property type="entry name" value="EF-hand_7"/>
    <property type="match status" value="1"/>
</dbReference>
<reference evidence="7" key="1">
    <citation type="submission" date="2025-08" db="UniProtKB">
        <authorList>
            <consortium name="Ensembl"/>
        </authorList>
    </citation>
    <scope>IDENTIFICATION</scope>
</reference>
<name>A0A8D2IZH3_VARKO</name>
<evidence type="ECO:0000256" key="4">
    <source>
        <dbReference type="ARBA" id="ARBA00022842"/>
    </source>
</evidence>
<dbReference type="InterPro" id="IPR011992">
    <property type="entry name" value="EF-hand-dom_pair"/>
</dbReference>
<evidence type="ECO:0000259" key="6">
    <source>
        <dbReference type="PROSITE" id="PS50222"/>
    </source>
</evidence>
<accession>A0A8D2IZH3</accession>
<evidence type="ECO:0000256" key="1">
    <source>
        <dbReference type="ARBA" id="ARBA00022723"/>
    </source>
</evidence>
<dbReference type="SUPFAM" id="SSF47473">
    <property type="entry name" value="EF-hand"/>
    <property type="match status" value="1"/>
</dbReference>
<dbReference type="PROSITE" id="PS50222">
    <property type="entry name" value="EF_HAND_2"/>
    <property type="match status" value="1"/>
</dbReference>
<reference evidence="7" key="2">
    <citation type="submission" date="2025-09" db="UniProtKB">
        <authorList>
            <consortium name="Ensembl"/>
        </authorList>
    </citation>
    <scope>IDENTIFICATION</scope>
</reference>
<protein>
    <submittedName>
        <fullName evidence="7">Calcium and integrin binding family member 4</fullName>
    </submittedName>
</protein>
<sequence length="207" mass="22850">MWHPRGPACVSRPLAPLPHALLAGSQGVGGPWRQALGQSKENQQVAGGGSHWSRGPQHRPVMPPRSPPRLDLIKRPVARCPPGARGAAAPQRGVNPFKDRICKVFSTDGYFTFEDVLGMASVFSDLACFSLKIEYAFRIYDFNNDGFIDEEDLQNVIRRLAHRSPLSEDAIVSLASHILEEADLDNDKMLSLAEFEDAMTKSPDFLQ</sequence>
<dbReference type="CDD" id="cd00051">
    <property type="entry name" value="EFh"/>
    <property type="match status" value="1"/>
</dbReference>
<dbReference type="PANTHER" id="PTHR45791">
    <property type="entry name" value="CALCIUM AND INTEGRIN BINDING FAMILY MEMBER 2"/>
    <property type="match status" value="1"/>
</dbReference>
<dbReference type="InterPro" id="IPR018247">
    <property type="entry name" value="EF_Hand_1_Ca_BS"/>
</dbReference>